<dbReference type="RefSeq" id="WP_387961810.1">
    <property type="nucleotide sequence ID" value="NZ_JBHSGP010000008.1"/>
</dbReference>
<dbReference type="Gene3D" id="1.10.1740.10">
    <property type="match status" value="1"/>
</dbReference>
<keyword evidence="5" id="KW-0804">Transcription</keyword>
<evidence type="ECO:0000256" key="5">
    <source>
        <dbReference type="ARBA" id="ARBA00023163"/>
    </source>
</evidence>
<comment type="caution">
    <text evidence="8">The sequence shown here is derived from an EMBL/GenBank/DDBJ whole genome shotgun (WGS) entry which is preliminary data.</text>
</comment>
<keyword evidence="2" id="KW-0805">Transcription regulation</keyword>
<dbReference type="PANTHER" id="PTHR43133">
    <property type="entry name" value="RNA POLYMERASE ECF-TYPE SIGMA FACTO"/>
    <property type="match status" value="1"/>
</dbReference>
<sequence>MSKPKNSADTQLVIEFKAGNLNVLPYLVERWHKRFLDKAYWITKNAEVSKDIAQETWKTVIAKIGQLQDVNKFGVWSLRIVCTKSFDYLRYRQQQQHQLKEYQKVQNPNEIDAIDDYEFKRKKVMLAIKSLSVDQQNVIRLFYLENYSLKQMSEFLDVSIGTVKSRLFHARENLKSLIK</sequence>
<evidence type="ECO:0000256" key="1">
    <source>
        <dbReference type="ARBA" id="ARBA00010641"/>
    </source>
</evidence>
<comment type="similarity">
    <text evidence="1">Belongs to the sigma-70 factor family. ECF subfamily.</text>
</comment>
<dbReference type="EMBL" id="JBHSGP010000008">
    <property type="protein sequence ID" value="MFC4721828.1"/>
    <property type="molecule type" value="Genomic_DNA"/>
</dbReference>
<feature type="domain" description="RNA polymerase sigma factor 70 region 4 type 2" evidence="7">
    <location>
        <begin position="123"/>
        <end position="174"/>
    </location>
</feature>
<dbReference type="SUPFAM" id="SSF88946">
    <property type="entry name" value="Sigma2 domain of RNA polymerase sigma factors"/>
    <property type="match status" value="1"/>
</dbReference>
<name>A0ABV9N4T6_9FLAO</name>
<evidence type="ECO:0000256" key="4">
    <source>
        <dbReference type="ARBA" id="ARBA00023125"/>
    </source>
</evidence>
<accession>A0ABV9N4T6</accession>
<evidence type="ECO:0000256" key="3">
    <source>
        <dbReference type="ARBA" id="ARBA00023082"/>
    </source>
</evidence>
<evidence type="ECO:0000313" key="9">
    <source>
        <dbReference type="Proteomes" id="UP001595953"/>
    </source>
</evidence>
<dbReference type="CDD" id="cd06171">
    <property type="entry name" value="Sigma70_r4"/>
    <property type="match status" value="1"/>
</dbReference>
<organism evidence="8 9">
    <name type="scientific">Geojedonia litorea</name>
    <dbReference type="NCBI Taxonomy" id="1268269"/>
    <lineage>
        <taxon>Bacteria</taxon>
        <taxon>Pseudomonadati</taxon>
        <taxon>Bacteroidota</taxon>
        <taxon>Flavobacteriia</taxon>
        <taxon>Flavobacteriales</taxon>
        <taxon>Flavobacteriaceae</taxon>
        <taxon>Geojedonia</taxon>
    </lineage>
</organism>
<protein>
    <submittedName>
        <fullName evidence="8">RNA polymerase sigma factor</fullName>
    </submittedName>
</protein>
<dbReference type="Proteomes" id="UP001595953">
    <property type="component" value="Unassembled WGS sequence"/>
</dbReference>
<dbReference type="Pfam" id="PF04542">
    <property type="entry name" value="Sigma70_r2"/>
    <property type="match status" value="1"/>
</dbReference>
<dbReference type="PANTHER" id="PTHR43133:SF8">
    <property type="entry name" value="RNA POLYMERASE SIGMA FACTOR HI_1459-RELATED"/>
    <property type="match status" value="1"/>
</dbReference>
<keyword evidence="4" id="KW-0238">DNA-binding</keyword>
<dbReference type="InterPro" id="IPR013249">
    <property type="entry name" value="RNA_pol_sigma70_r4_t2"/>
</dbReference>
<evidence type="ECO:0000259" key="7">
    <source>
        <dbReference type="Pfam" id="PF08281"/>
    </source>
</evidence>
<keyword evidence="3" id="KW-0731">Sigma factor</keyword>
<dbReference type="SUPFAM" id="SSF88659">
    <property type="entry name" value="Sigma3 and sigma4 domains of RNA polymerase sigma factors"/>
    <property type="match status" value="1"/>
</dbReference>
<dbReference type="InterPro" id="IPR007627">
    <property type="entry name" value="RNA_pol_sigma70_r2"/>
</dbReference>
<dbReference type="InterPro" id="IPR013324">
    <property type="entry name" value="RNA_pol_sigma_r3/r4-like"/>
</dbReference>
<dbReference type="InterPro" id="IPR036388">
    <property type="entry name" value="WH-like_DNA-bd_sf"/>
</dbReference>
<evidence type="ECO:0000259" key="6">
    <source>
        <dbReference type="Pfam" id="PF04542"/>
    </source>
</evidence>
<dbReference type="InterPro" id="IPR013325">
    <property type="entry name" value="RNA_pol_sigma_r2"/>
</dbReference>
<reference evidence="9" key="1">
    <citation type="journal article" date="2019" name="Int. J. Syst. Evol. Microbiol.">
        <title>The Global Catalogue of Microorganisms (GCM) 10K type strain sequencing project: providing services to taxonomists for standard genome sequencing and annotation.</title>
        <authorList>
            <consortium name="The Broad Institute Genomics Platform"/>
            <consortium name="The Broad Institute Genome Sequencing Center for Infectious Disease"/>
            <person name="Wu L."/>
            <person name="Ma J."/>
        </authorList>
    </citation>
    <scope>NUCLEOTIDE SEQUENCE [LARGE SCALE GENOMIC DNA]</scope>
    <source>
        <strain evidence="9">CCUG 63682</strain>
    </source>
</reference>
<dbReference type="Pfam" id="PF08281">
    <property type="entry name" value="Sigma70_r4_2"/>
    <property type="match status" value="1"/>
</dbReference>
<dbReference type="NCBIfam" id="TIGR02937">
    <property type="entry name" value="sigma70-ECF"/>
    <property type="match status" value="1"/>
</dbReference>
<evidence type="ECO:0000256" key="2">
    <source>
        <dbReference type="ARBA" id="ARBA00023015"/>
    </source>
</evidence>
<evidence type="ECO:0000313" key="8">
    <source>
        <dbReference type="EMBL" id="MFC4721828.1"/>
    </source>
</evidence>
<gene>
    <name evidence="8" type="ORF">ACFO5O_05825</name>
</gene>
<dbReference type="InterPro" id="IPR014284">
    <property type="entry name" value="RNA_pol_sigma-70_dom"/>
</dbReference>
<feature type="domain" description="RNA polymerase sigma-70 region 2" evidence="6">
    <location>
        <begin position="27"/>
        <end position="93"/>
    </location>
</feature>
<proteinExistence type="inferred from homology"/>
<keyword evidence="9" id="KW-1185">Reference proteome</keyword>
<dbReference type="InterPro" id="IPR039425">
    <property type="entry name" value="RNA_pol_sigma-70-like"/>
</dbReference>
<dbReference type="Gene3D" id="1.10.10.10">
    <property type="entry name" value="Winged helix-like DNA-binding domain superfamily/Winged helix DNA-binding domain"/>
    <property type="match status" value="1"/>
</dbReference>